<dbReference type="InParanoid" id="A0A665X7P9"/>
<reference evidence="3" key="2">
    <citation type="submission" date="2025-08" db="UniProtKB">
        <authorList>
            <consortium name="Ensembl"/>
        </authorList>
    </citation>
    <scope>IDENTIFICATION</scope>
</reference>
<feature type="domain" description="PiggyBac transposable element-derived protein" evidence="2">
    <location>
        <begin position="164"/>
        <end position="533"/>
    </location>
</feature>
<dbReference type="InterPro" id="IPR029526">
    <property type="entry name" value="PGBD"/>
</dbReference>
<evidence type="ECO:0000313" key="3">
    <source>
        <dbReference type="Ensembl" id="ENSENLP00000051926.1"/>
    </source>
</evidence>
<dbReference type="PANTHER" id="PTHR46599">
    <property type="entry name" value="PIGGYBAC TRANSPOSABLE ELEMENT-DERIVED PROTEIN 4"/>
    <property type="match status" value="1"/>
</dbReference>
<feature type="region of interest" description="Disordered" evidence="1">
    <location>
        <begin position="1"/>
        <end position="155"/>
    </location>
</feature>
<feature type="compositionally biased region" description="Acidic residues" evidence="1">
    <location>
        <begin position="33"/>
        <end position="50"/>
    </location>
</feature>
<keyword evidence="4" id="KW-1185">Reference proteome</keyword>
<evidence type="ECO:0000313" key="4">
    <source>
        <dbReference type="Proteomes" id="UP000472264"/>
    </source>
</evidence>
<dbReference type="GeneID" id="115055480"/>
<dbReference type="OMA" id="AMQPENS"/>
<dbReference type="Pfam" id="PF13843">
    <property type="entry name" value="DDE_Tnp_1_7"/>
    <property type="match status" value="1"/>
</dbReference>
<evidence type="ECO:0000256" key="1">
    <source>
        <dbReference type="SAM" id="MobiDB-lite"/>
    </source>
</evidence>
<accession>A0A665X7P9</accession>
<reference evidence="3" key="1">
    <citation type="submission" date="2021-04" db="EMBL/GenBank/DDBJ databases">
        <authorList>
            <consortium name="Wellcome Sanger Institute Data Sharing"/>
        </authorList>
    </citation>
    <scope>NUCLEOTIDE SEQUENCE [LARGE SCALE GENOMIC DNA]</scope>
</reference>
<dbReference type="AlphaFoldDB" id="A0A665X7P9"/>
<organism evidence="3 4">
    <name type="scientific">Echeneis naucrates</name>
    <name type="common">Live sharksucker</name>
    <dbReference type="NCBI Taxonomy" id="173247"/>
    <lineage>
        <taxon>Eukaryota</taxon>
        <taxon>Metazoa</taxon>
        <taxon>Chordata</taxon>
        <taxon>Craniata</taxon>
        <taxon>Vertebrata</taxon>
        <taxon>Euteleostomi</taxon>
        <taxon>Actinopterygii</taxon>
        <taxon>Neopterygii</taxon>
        <taxon>Teleostei</taxon>
        <taxon>Neoteleostei</taxon>
        <taxon>Acanthomorphata</taxon>
        <taxon>Carangaria</taxon>
        <taxon>Carangiformes</taxon>
        <taxon>Echeneidae</taxon>
        <taxon>Echeneis</taxon>
    </lineage>
</organism>
<gene>
    <name evidence="3" type="primary">LOC115055480</name>
</gene>
<reference evidence="3" key="3">
    <citation type="submission" date="2025-09" db="UniProtKB">
        <authorList>
            <consortium name="Ensembl"/>
        </authorList>
    </citation>
    <scope>IDENTIFICATION</scope>
</reference>
<feature type="compositionally biased region" description="Pro residues" evidence="1">
    <location>
        <begin position="78"/>
        <end position="94"/>
    </location>
</feature>
<proteinExistence type="predicted"/>
<feature type="region of interest" description="Disordered" evidence="1">
    <location>
        <begin position="570"/>
        <end position="592"/>
    </location>
</feature>
<dbReference type="PANTHER" id="PTHR46599:SF3">
    <property type="entry name" value="PIGGYBAC TRANSPOSABLE ELEMENT-DERIVED PROTEIN 4"/>
    <property type="match status" value="1"/>
</dbReference>
<sequence>MATSVLTMTEGLHVLKSDEESDDDVDYYSSDFDSADSVEEDAFDPGDDVVLDQTDKDASHSCPVPGPSTTLTQSPTSPCRPSPPASTPQPPIPNSPASSLPAQSPRKRAAAVSPEKTPSKRPAVVPQDLDPWHGIDEEDELPQTLPFRPQRTPGVQLDRQKDYSPLELFMLFFSEDVVNVLCQNTNKNAERRLLKGQWKPLDTETMMKYLSIVIYLGLVKPSAMRDLWRKDRLHSHPFPSSVMAGYRFELIGVFLHMSDPAADLVNDQLRGQPGYDPLFRLKPLQDQILLACKAYYHPYQNITIDERMAASKARHGMKQYMKAKPIKWGFKLFALADSKTGYTFNFNVYQGKALTPSGNGLSYDAAVNLIHVPFLGKGYNLYVDNFYTSRALFLHLHQIRYGACGTMRENVLGFLKNRVNALPKTAERGEMRWLREGPLLYVKWKDTKEVTMCSSLHKAYGGDTAQRRIKNHDGSWSVRDVPIPQPVKEYNKYMGGVDLSDALIKYFTVSHKTMRWYKKLFLHFVDIAVVNSFILHKELAMERQRTPLTQKGFREALCLELADFRGVTAESEKAAETPQPQEAAAEDRPKGCLPVPVTDVSAAKPRNKATTGRQYCAHCSAQGKRNKTIFKCRSCDVPLCMIADRLCFTEWHDKKKSNTLKD</sequence>
<dbReference type="Proteomes" id="UP000472264">
    <property type="component" value="Chromosome 15"/>
</dbReference>
<name>A0A665X7P9_ECHNA</name>
<dbReference type="RefSeq" id="XP_029377184.1">
    <property type="nucleotide sequence ID" value="XM_029521324.1"/>
</dbReference>
<protein>
    <submittedName>
        <fullName evidence="3">PiggyBac transposable element-derived protein 4-like</fullName>
    </submittedName>
</protein>
<dbReference type="OrthoDB" id="118105at2759"/>
<dbReference type="Ensembl" id="ENSENLT00000053183.1">
    <property type="protein sequence ID" value="ENSENLP00000051926.1"/>
    <property type="gene ID" value="ENSENLG00000021736.1"/>
</dbReference>
<feature type="compositionally biased region" description="Low complexity" evidence="1">
    <location>
        <begin position="67"/>
        <end position="77"/>
    </location>
</feature>
<evidence type="ECO:0000259" key="2">
    <source>
        <dbReference type="Pfam" id="PF13843"/>
    </source>
</evidence>